<dbReference type="InterPro" id="IPR003524">
    <property type="entry name" value="PNAcMuramoyl-5peptid_Trfase"/>
</dbReference>
<comment type="subcellular location">
    <subcellularLocation>
        <location evidence="1">Membrane</location>
        <topology evidence="1">Multi-pass membrane protein</topology>
    </subcellularLocation>
</comment>
<proteinExistence type="inferred from homology"/>
<comment type="caution">
    <text evidence="8">The sequence shown here is derived from an EMBL/GenBank/DDBJ whole genome shotgun (WGS) entry which is preliminary data.</text>
</comment>
<comment type="similarity">
    <text evidence="2">Belongs to the glycosyltransferase 4 family. MraY subfamily.</text>
</comment>
<dbReference type="PROSITE" id="PS01348">
    <property type="entry name" value="MRAY_2"/>
    <property type="match status" value="1"/>
</dbReference>
<dbReference type="GO" id="GO:0005886">
    <property type="term" value="C:plasma membrane"/>
    <property type="evidence" value="ECO:0007669"/>
    <property type="project" value="TreeGrafter"/>
</dbReference>
<evidence type="ECO:0000256" key="4">
    <source>
        <dbReference type="ARBA" id="ARBA00022692"/>
    </source>
</evidence>
<protein>
    <submittedName>
        <fullName evidence="8">Phospho-N-acetylmuramoyl-pentapeptide-transferase</fullName>
        <ecNumber evidence="8">2.7.8.13</ecNumber>
    </submittedName>
</protein>
<evidence type="ECO:0000256" key="7">
    <source>
        <dbReference type="SAM" id="Phobius"/>
    </source>
</evidence>
<keyword evidence="3 8" id="KW-0808">Transferase</keyword>
<evidence type="ECO:0000256" key="6">
    <source>
        <dbReference type="ARBA" id="ARBA00023136"/>
    </source>
</evidence>
<evidence type="ECO:0000313" key="8">
    <source>
        <dbReference type="EMBL" id="MPN25762.1"/>
    </source>
</evidence>
<evidence type="ECO:0000256" key="3">
    <source>
        <dbReference type="ARBA" id="ARBA00022679"/>
    </source>
</evidence>
<sequence>MIIAALYLLGLYLYGDVRTDLYIPFVGYIELSFFYYIFALVLIVGAVNATNLTDGIDGLCGSVTFVFALIMVVISGILGQLHVSVLAVATAGGCLGFLFWNFYPAKVFMGDTGSLFLAGVVCALSFGLNMPVILVIVGLVYVVEALSDIIQVFYYKATKKRSFKMAPLHHHFEKCGWSEEKIVYIFSGMTILLCIIAFMAVMQYYFM</sequence>
<feature type="transmembrane region" description="Helical" evidence="7">
    <location>
        <begin position="25"/>
        <end position="47"/>
    </location>
</feature>
<feature type="transmembrane region" description="Helical" evidence="7">
    <location>
        <begin position="182"/>
        <end position="206"/>
    </location>
</feature>
<dbReference type="GO" id="GO:0044038">
    <property type="term" value="P:cell wall macromolecule biosynthetic process"/>
    <property type="evidence" value="ECO:0007669"/>
    <property type="project" value="TreeGrafter"/>
</dbReference>
<evidence type="ECO:0000256" key="5">
    <source>
        <dbReference type="ARBA" id="ARBA00022989"/>
    </source>
</evidence>
<accession>A0A645GIG1</accession>
<evidence type="ECO:0000256" key="1">
    <source>
        <dbReference type="ARBA" id="ARBA00004141"/>
    </source>
</evidence>
<dbReference type="EC" id="2.7.8.13" evidence="8"/>
<dbReference type="GO" id="GO:0008963">
    <property type="term" value="F:phospho-N-acetylmuramoyl-pentapeptide-transferase activity"/>
    <property type="evidence" value="ECO:0007669"/>
    <property type="project" value="InterPro"/>
</dbReference>
<dbReference type="EMBL" id="VSSQ01075049">
    <property type="protein sequence ID" value="MPN25762.1"/>
    <property type="molecule type" value="Genomic_DNA"/>
</dbReference>
<reference evidence="8" key="1">
    <citation type="submission" date="2019-08" db="EMBL/GenBank/DDBJ databases">
        <authorList>
            <person name="Kucharzyk K."/>
            <person name="Murdoch R.W."/>
            <person name="Higgins S."/>
            <person name="Loffler F."/>
        </authorList>
    </citation>
    <scope>NUCLEOTIDE SEQUENCE</scope>
</reference>
<dbReference type="PANTHER" id="PTHR22926">
    <property type="entry name" value="PHOSPHO-N-ACETYLMURAMOYL-PENTAPEPTIDE-TRANSFERASE"/>
    <property type="match status" value="1"/>
</dbReference>
<keyword evidence="6 7" id="KW-0472">Membrane</keyword>
<dbReference type="InterPro" id="IPR018480">
    <property type="entry name" value="PNAcMuramoyl-5peptid_Trfase_CS"/>
</dbReference>
<feature type="transmembrane region" description="Helical" evidence="7">
    <location>
        <begin position="84"/>
        <end position="103"/>
    </location>
</feature>
<keyword evidence="5 7" id="KW-1133">Transmembrane helix</keyword>
<feature type="transmembrane region" description="Helical" evidence="7">
    <location>
        <begin position="59"/>
        <end position="78"/>
    </location>
</feature>
<gene>
    <name evidence="8" type="primary">mraY_50</name>
    <name evidence="8" type="ORF">SDC9_173177</name>
</gene>
<keyword evidence="4 7" id="KW-0812">Transmembrane</keyword>
<organism evidence="8">
    <name type="scientific">bioreactor metagenome</name>
    <dbReference type="NCBI Taxonomy" id="1076179"/>
    <lineage>
        <taxon>unclassified sequences</taxon>
        <taxon>metagenomes</taxon>
        <taxon>ecological metagenomes</taxon>
    </lineage>
</organism>
<dbReference type="AlphaFoldDB" id="A0A645GIG1"/>
<name>A0A645GIG1_9ZZZZ</name>
<dbReference type="CDD" id="cd06852">
    <property type="entry name" value="GT_MraY"/>
    <property type="match status" value="1"/>
</dbReference>
<dbReference type="InterPro" id="IPR000715">
    <property type="entry name" value="Glycosyl_transferase_4"/>
</dbReference>
<dbReference type="PANTHER" id="PTHR22926:SF5">
    <property type="entry name" value="PHOSPHO-N-ACETYLMURAMOYL-PENTAPEPTIDE-TRANSFERASE HOMOLOG"/>
    <property type="match status" value="1"/>
</dbReference>
<dbReference type="Pfam" id="PF00953">
    <property type="entry name" value="Glycos_transf_4"/>
    <property type="match status" value="1"/>
</dbReference>
<dbReference type="GO" id="GO:0071555">
    <property type="term" value="P:cell wall organization"/>
    <property type="evidence" value="ECO:0007669"/>
    <property type="project" value="TreeGrafter"/>
</dbReference>
<evidence type="ECO:0000256" key="2">
    <source>
        <dbReference type="ARBA" id="ARBA00005583"/>
    </source>
</evidence>